<dbReference type="Proteomes" id="UP000003786">
    <property type="component" value="Chromosome 4"/>
</dbReference>
<sequence length="28" mass="3424">MAYIHYKIPSTLSVYILYGLMLFSWYHL</sequence>
<dbReference type="EMBL" id="AP011949">
    <property type="protein sequence ID" value="BAM41626.1"/>
    <property type="molecule type" value="Genomic_DNA"/>
</dbReference>
<keyword evidence="1" id="KW-0812">Transmembrane</keyword>
<dbReference type="VEuPathDB" id="PiroplasmaDB:TOT_040000911"/>
<feature type="transmembrane region" description="Helical" evidence="1">
    <location>
        <begin position="6"/>
        <end position="26"/>
    </location>
</feature>
<dbReference type="AlphaFoldDB" id="J4C461"/>
<evidence type="ECO:0000313" key="3">
    <source>
        <dbReference type="Proteomes" id="UP000003786"/>
    </source>
</evidence>
<keyword evidence="1" id="KW-0472">Membrane</keyword>
<keyword evidence="3" id="KW-1185">Reference proteome</keyword>
<dbReference type="KEGG" id="tot:TOT_040000911"/>
<accession>J4C461</accession>
<organism evidence="2 3">
    <name type="scientific">Theileria orientalis strain Shintoku</name>
    <dbReference type="NCBI Taxonomy" id="869250"/>
    <lineage>
        <taxon>Eukaryota</taxon>
        <taxon>Sar</taxon>
        <taxon>Alveolata</taxon>
        <taxon>Apicomplexa</taxon>
        <taxon>Aconoidasida</taxon>
        <taxon>Piroplasmida</taxon>
        <taxon>Theileriidae</taxon>
        <taxon>Theileria</taxon>
    </lineage>
</organism>
<proteinExistence type="predicted"/>
<keyword evidence="1" id="KW-1133">Transmembrane helix</keyword>
<evidence type="ECO:0000313" key="2">
    <source>
        <dbReference type="EMBL" id="BAM41626.1"/>
    </source>
</evidence>
<dbReference type="GeneID" id="20716931"/>
<gene>
    <name evidence="2" type="ORF">TOT_040000911</name>
</gene>
<evidence type="ECO:0000256" key="1">
    <source>
        <dbReference type="SAM" id="Phobius"/>
    </source>
</evidence>
<protein>
    <submittedName>
        <fullName evidence="2">Uncharacterized protein</fullName>
    </submittedName>
</protein>
<name>J4C461_THEOR</name>
<reference evidence="2 3" key="1">
    <citation type="journal article" date="2012" name="MBio">
        <title>Comparative genome analysis of three eukaryotic parasites with differing abilities to transform leukocytes reveals key mediators of Theileria-induced leukocyte transformation.</title>
        <authorList>
            <person name="Hayashida K."/>
            <person name="Hara Y."/>
            <person name="Abe T."/>
            <person name="Yamasaki C."/>
            <person name="Toyoda A."/>
            <person name="Kosuge T."/>
            <person name="Suzuki Y."/>
            <person name="Sato Y."/>
            <person name="Kawashima S."/>
            <person name="Katayama T."/>
            <person name="Wakaguri H."/>
            <person name="Inoue N."/>
            <person name="Homma K."/>
            <person name="Tada-Umezaki M."/>
            <person name="Yagi Y."/>
            <person name="Fujii Y."/>
            <person name="Habara T."/>
            <person name="Kanehisa M."/>
            <person name="Watanabe H."/>
            <person name="Ito K."/>
            <person name="Gojobori T."/>
            <person name="Sugawara H."/>
            <person name="Imanishi T."/>
            <person name="Weir W."/>
            <person name="Gardner M."/>
            <person name="Pain A."/>
            <person name="Shiels B."/>
            <person name="Hattori M."/>
            <person name="Nene V."/>
            <person name="Sugimoto C."/>
        </authorList>
    </citation>
    <scope>NUCLEOTIDE SEQUENCE [LARGE SCALE GENOMIC DNA]</scope>
    <source>
        <strain evidence="2 3">Shintoku</strain>
    </source>
</reference>
<dbReference type="RefSeq" id="XP_009691927.1">
    <property type="nucleotide sequence ID" value="XM_009693632.1"/>
</dbReference>